<dbReference type="InterPro" id="IPR053233">
    <property type="entry name" value="ABRA-related"/>
</dbReference>
<dbReference type="VEuPathDB" id="TrichDB:TVAGG3_0593600"/>
<keyword evidence="1" id="KW-0175">Coiled coil</keyword>
<organism evidence="4 5">
    <name type="scientific">Trichomonas vaginalis (strain ATCC PRA-98 / G3)</name>
    <dbReference type="NCBI Taxonomy" id="412133"/>
    <lineage>
        <taxon>Eukaryota</taxon>
        <taxon>Metamonada</taxon>
        <taxon>Parabasalia</taxon>
        <taxon>Trichomonadida</taxon>
        <taxon>Trichomonadidae</taxon>
        <taxon>Trichomonas</taxon>
    </lineage>
</organism>
<dbReference type="SMR" id="A2DTH9"/>
<dbReference type="RefSeq" id="XP_001328511.1">
    <property type="nucleotide sequence ID" value="XM_001328476.1"/>
</dbReference>
<dbReference type="KEGG" id="tva:4774296"/>
<dbReference type="OMA" id="LWICEEG"/>
<gene>
    <name evidence="4" type="ORF">TVAG_423410</name>
</gene>
<reference evidence="4" key="2">
    <citation type="journal article" date="2007" name="Science">
        <title>Draft genome sequence of the sexually transmitted pathogen Trichomonas vaginalis.</title>
        <authorList>
            <person name="Carlton J.M."/>
            <person name="Hirt R.P."/>
            <person name="Silva J.C."/>
            <person name="Delcher A.L."/>
            <person name="Schatz M."/>
            <person name="Zhao Q."/>
            <person name="Wortman J.R."/>
            <person name="Bidwell S.L."/>
            <person name="Alsmark U.C.M."/>
            <person name="Besteiro S."/>
            <person name="Sicheritz-Ponten T."/>
            <person name="Noel C.J."/>
            <person name="Dacks J.B."/>
            <person name="Foster P.G."/>
            <person name="Simillion C."/>
            <person name="Van de Peer Y."/>
            <person name="Miranda-Saavedra D."/>
            <person name="Barton G.J."/>
            <person name="Westrop G.D."/>
            <person name="Mueller S."/>
            <person name="Dessi D."/>
            <person name="Fiori P.L."/>
            <person name="Ren Q."/>
            <person name="Paulsen I."/>
            <person name="Zhang H."/>
            <person name="Bastida-Corcuera F.D."/>
            <person name="Simoes-Barbosa A."/>
            <person name="Brown M.T."/>
            <person name="Hayes R.D."/>
            <person name="Mukherjee M."/>
            <person name="Okumura C.Y."/>
            <person name="Schneider R."/>
            <person name="Smith A.J."/>
            <person name="Vanacova S."/>
            <person name="Villalvazo M."/>
            <person name="Haas B.J."/>
            <person name="Pertea M."/>
            <person name="Feldblyum T.V."/>
            <person name="Utterback T.R."/>
            <person name="Shu C.L."/>
            <person name="Osoegawa K."/>
            <person name="de Jong P.J."/>
            <person name="Hrdy I."/>
            <person name="Horvathova L."/>
            <person name="Zubacova Z."/>
            <person name="Dolezal P."/>
            <person name="Malik S.B."/>
            <person name="Logsdon J.M. Jr."/>
            <person name="Henze K."/>
            <person name="Gupta A."/>
            <person name="Wang C.C."/>
            <person name="Dunne R.L."/>
            <person name="Upcroft J.A."/>
            <person name="Upcroft P."/>
            <person name="White O."/>
            <person name="Salzberg S.L."/>
            <person name="Tang P."/>
            <person name="Chiu C.-H."/>
            <person name="Lee Y.-S."/>
            <person name="Embley T.M."/>
            <person name="Coombs G.H."/>
            <person name="Mottram J.C."/>
            <person name="Tachezy J."/>
            <person name="Fraser-Liggett C.M."/>
            <person name="Johnson P.J."/>
        </authorList>
    </citation>
    <scope>NUCLEOTIDE SEQUENCE [LARGE SCALE GENOMIC DNA]</scope>
    <source>
        <strain evidence="4">G3</strain>
    </source>
</reference>
<dbReference type="InParanoid" id="A2DTH9"/>
<feature type="domain" description="WW" evidence="3">
    <location>
        <begin position="47"/>
        <end position="81"/>
    </location>
</feature>
<evidence type="ECO:0000256" key="1">
    <source>
        <dbReference type="SAM" id="Coils"/>
    </source>
</evidence>
<evidence type="ECO:0000313" key="4">
    <source>
        <dbReference type="EMBL" id="EAY16288.1"/>
    </source>
</evidence>
<dbReference type="STRING" id="5722.A2DTH9"/>
<dbReference type="EMBL" id="DS113244">
    <property type="protein sequence ID" value="EAY16288.1"/>
    <property type="molecule type" value="Genomic_DNA"/>
</dbReference>
<dbReference type="OrthoDB" id="6344460at2759"/>
<evidence type="ECO:0000256" key="2">
    <source>
        <dbReference type="SAM" id="MobiDB-lite"/>
    </source>
</evidence>
<feature type="coiled-coil region" evidence="1">
    <location>
        <begin position="313"/>
        <end position="437"/>
    </location>
</feature>
<dbReference type="PROSITE" id="PS50020">
    <property type="entry name" value="WW_DOMAIN_2"/>
    <property type="match status" value="1"/>
</dbReference>
<protein>
    <recommendedName>
        <fullName evidence="3">WW domain-containing protein</fullName>
    </recommendedName>
</protein>
<sequence>MEDYEEIVYRPPRNPSAQEIDLYCQFLGLDPKEDSELLWIAVDGLKAPLPEGWTYYEHKTEDKVLFYNKKTGETLAHHPLDDHYFTLFQEEKKKLDERRHRNQNVPDNKQKSKINQQNKVNNELKNDSSSKISQTTAEYQAILDKKIMEIERKHEEKLNEIRLQNHYELEKEKKLLVDLKAKNNNLEKSLQFPKPDPNTQATKIQYQNDLKMLKKDYENELKLLDENHSKEISEQQKRFSQELTDLQTEQAKTIRELKQQHEIAVEKLKRDNEKYISMLSNQFESDKKAIISDNTHRLSLIQAEAQKEIDNFLDNHRKEIESMRKRHEEKIKEIKIKAAKNLENVSKEASKSPIRVLKDVNDIEIEQKKKENQREIEKIESLQQQKISQRKTKFEQQIRKIEAENDLKIASIKDKNNQELKNYQKQLEQDKKKIYSQVRKEIKEKAMSNSISTFTIDTIRIASIKPQSKTPKKGTQSLRISNRFALSLEDENDSDNSKDVSLSLSRIITVFERKVENINIKTKKNDSDNSTEVDFQSDSFDSELDSFGQTDTRTIKLSKAAEKAKSKFSNSAEKVSSEITQSIKELDNKTTSLRTYCSEQNRDLAKNAIEFQQRTLEVSKMFNSTLLELESAHRMALSSLIQPRDIINGIHPPVHLSMTTPPPRWRKAQIISDESSDLDSTTIRSIKNYYNEQKEAKTLNARLKRQDNDNIRTYDI</sequence>
<dbReference type="Proteomes" id="UP000001542">
    <property type="component" value="Unassembled WGS sequence"/>
</dbReference>
<dbReference type="InterPro" id="IPR001202">
    <property type="entry name" value="WW_dom"/>
</dbReference>
<dbReference type="AlphaFoldDB" id="A2DTH9"/>
<evidence type="ECO:0000259" key="3">
    <source>
        <dbReference type="PROSITE" id="PS50020"/>
    </source>
</evidence>
<name>A2DTH9_TRIV3</name>
<evidence type="ECO:0000313" key="5">
    <source>
        <dbReference type="Proteomes" id="UP000001542"/>
    </source>
</evidence>
<feature type="region of interest" description="Disordered" evidence="2">
    <location>
        <begin position="97"/>
        <end position="132"/>
    </location>
</feature>
<dbReference type="VEuPathDB" id="TrichDB:TVAG_423410"/>
<accession>A2DTH9</accession>
<dbReference type="Gene3D" id="3.30.1470.10">
    <property type="entry name" value="Photosystem I PsaD, reaction center subunit II"/>
    <property type="match status" value="1"/>
</dbReference>
<dbReference type="PANTHER" id="PTHR21715">
    <property type="entry name" value="RH04127P"/>
    <property type="match status" value="1"/>
</dbReference>
<proteinExistence type="predicted"/>
<reference evidence="4" key="1">
    <citation type="submission" date="2006-10" db="EMBL/GenBank/DDBJ databases">
        <authorList>
            <person name="Amadeo P."/>
            <person name="Zhao Q."/>
            <person name="Wortman J."/>
            <person name="Fraser-Liggett C."/>
            <person name="Carlton J."/>
        </authorList>
    </citation>
    <scope>NUCLEOTIDE SEQUENCE</scope>
    <source>
        <strain evidence="4">G3</strain>
    </source>
</reference>
<dbReference type="PANTHER" id="PTHR21715:SF0">
    <property type="entry name" value="RH04127P"/>
    <property type="match status" value="1"/>
</dbReference>
<keyword evidence="5" id="KW-1185">Reference proteome</keyword>
<feature type="coiled-coil region" evidence="1">
    <location>
        <begin position="169"/>
        <end position="278"/>
    </location>
</feature>